<gene>
    <name evidence="4" type="ORF">ENKO_37590</name>
</gene>
<dbReference type="PROSITE" id="PS50977">
    <property type="entry name" value="HTH_TETR_2"/>
    <property type="match status" value="1"/>
</dbReference>
<feature type="DNA-binding region" description="H-T-H motif" evidence="2">
    <location>
        <begin position="32"/>
        <end position="51"/>
    </location>
</feature>
<dbReference type="RefSeq" id="WP_088220655.1">
    <property type="nucleotide sequence ID" value="NZ_AP024590.1"/>
</dbReference>
<dbReference type="PANTHER" id="PTHR30055:SF223">
    <property type="entry name" value="HTH-TYPE TRANSCRIPTIONAL REGULATOR UIDR"/>
    <property type="match status" value="1"/>
</dbReference>
<evidence type="ECO:0000256" key="2">
    <source>
        <dbReference type="PROSITE-ProRule" id="PRU00335"/>
    </source>
</evidence>
<reference evidence="4" key="1">
    <citation type="submission" date="2021-04" db="EMBL/GenBank/DDBJ databases">
        <title>Difference and commonality of drug resistance evolution in various bacteria. and drug sensitivity profiles.</title>
        <authorList>
            <person name="Maeda T."/>
            <person name="Shibai A."/>
            <person name="Kawada K."/>
            <person name="Kotani H."/>
            <person name="Tarusawa Y."/>
            <person name="Tanabe K."/>
            <person name="Furusawa C."/>
        </authorList>
    </citation>
    <scope>NUCLEOTIDE SEQUENCE</scope>
    <source>
        <strain evidence="4">JCM 8580</strain>
    </source>
</reference>
<sequence>MTQKRMSKEDRFQQLLVAAWKLIGQEGTESLTPGRLAEFAGVTKPLVYNHFGSRTGLFIALYRDFEARQAQIFKQSISRSGPTLHDKASAIARAYINCVLTQGIEIPEVLAALSASPEMEVFKLEYARDFVHLCRDLLLPFSPDKALPDAGLWAIFGAAEGLSYAAKTGDLEADAAVGELTVMIMGVVGL</sequence>
<dbReference type="GO" id="GO:0000976">
    <property type="term" value="F:transcription cis-regulatory region binding"/>
    <property type="evidence" value="ECO:0007669"/>
    <property type="project" value="TreeGrafter"/>
</dbReference>
<feature type="domain" description="HTH tetR-type" evidence="3">
    <location>
        <begin position="9"/>
        <end position="69"/>
    </location>
</feature>
<accession>A0AA86M8E4</accession>
<dbReference type="Pfam" id="PF00440">
    <property type="entry name" value="TetR_N"/>
    <property type="match status" value="1"/>
</dbReference>
<dbReference type="InterPro" id="IPR050109">
    <property type="entry name" value="HTH-type_TetR-like_transc_reg"/>
</dbReference>
<dbReference type="GO" id="GO:0003700">
    <property type="term" value="F:DNA-binding transcription factor activity"/>
    <property type="evidence" value="ECO:0007669"/>
    <property type="project" value="TreeGrafter"/>
</dbReference>
<evidence type="ECO:0000256" key="1">
    <source>
        <dbReference type="ARBA" id="ARBA00023125"/>
    </source>
</evidence>
<evidence type="ECO:0000259" key="3">
    <source>
        <dbReference type="PROSITE" id="PS50977"/>
    </source>
</evidence>
<evidence type="ECO:0000313" key="5">
    <source>
        <dbReference type="Proteomes" id="UP000682928"/>
    </source>
</evidence>
<protein>
    <submittedName>
        <fullName evidence="4">TetR family transcriptional regulator</fullName>
    </submittedName>
</protein>
<evidence type="ECO:0000313" key="4">
    <source>
        <dbReference type="EMBL" id="BCU57165.1"/>
    </source>
</evidence>
<dbReference type="PANTHER" id="PTHR30055">
    <property type="entry name" value="HTH-TYPE TRANSCRIPTIONAL REGULATOR RUTR"/>
    <property type="match status" value="1"/>
</dbReference>
<dbReference type="Proteomes" id="UP000682928">
    <property type="component" value="Chromosome"/>
</dbReference>
<dbReference type="AlphaFoldDB" id="A0AA86M8E4"/>
<dbReference type="InterPro" id="IPR001647">
    <property type="entry name" value="HTH_TetR"/>
</dbReference>
<dbReference type="SUPFAM" id="SSF46689">
    <property type="entry name" value="Homeodomain-like"/>
    <property type="match status" value="1"/>
</dbReference>
<organism evidence="4 5">
    <name type="scientific">Enterobacter kobei</name>
    <dbReference type="NCBI Taxonomy" id="208224"/>
    <lineage>
        <taxon>Bacteria</taxon>
        <taxon>Pseudomonadati</taxon>
        <taxon>Pseudomonadota</taxon>
        <taxon>Gammaproteobacteria</taxon>
        <taxon>Enterobacterales</taxon>
        <taxon>Enterobacteriaceae</taxon>
        <taxon>Enterobacter</taxon>
        <taxon>Enterobacter cloacae complex</taxon>
    </lineage>
</organism>
<keyword evidence="1 2" id="KW-0238">DNA-binding</keyword>
<dbReference type="InterPro" id="IPR009057">
    <property type="entry name" value="Homeodomain-like_sf"/>
</dbReference>
<proteinExistence type="predicted"/>
<dbReference type="EMBL" id="AP024590">
    <property type="protein sequence ID" value="BCU57165.1"/>
    <property type="molecule type" value="Genomic_DNA"/>
</dbReference>
<dbReference type="PRINTS" id="PR00455">
    <property type="entry name" value="HTHTETR"/>
</dbReference>
<name>A0AA86M8E4_9ENTR</name>
<dbReference type="Gene3D" id="1.10.357.10">
    <property type="entry name" value="Tetracycline Repressor, domain 2"/>
    <property type="match status" value="1"/>
</dbReference>